<accession>A0AB73P0U3</accession>
<protein>
    <recommendedName>
        <fullName evidence="3">DNA-binding protein</fullName>
    </recommendedName>
</protein>
<evidence type="ECO:0000313" key="2">
    <source>
        <dbReference type="Proteomes" id="UP000194737"/>
    </source>
</evidence>
<name>A0AB73P0U3_ENTFC</name>
<evidence type="ECO:0000313" key="1">
    <source>
        <dbReference type="EMBL" id="OTN94141.1"/>
    </source>
</evidence>
<proteinExistence type="predicted"/>
<dbReference type="Proteomes" id="UP000194737">
    <property type="component" value="Unassembled WGS sequence"/>
</dbReference>
<dbReference type="EMBL" id="NGLB01000004">
    <property type="protein sequence ID" value="OTN94141.1"/>
    <property type="molecule type" value="Genomic_DNA"/>
</dbReference>
<reference evidence="1 2" key="1">
    <citation type="submission" date="2017-05" db="EMBL/GenBank/DDBJ databases">
        <title>The Genome Sequence of Enterococcus faecium 6F2_DIV0138.</title>
        <authorList>
            <consortium name="The Broad Institute Genomics Platform"/>
            <consortium name="The Broad Institute Genomic Center for Infectious Diseases"/>
            <person name="Earl A."/>
            <person name="Manson A."/>
            <person name="Schwartman J."/>
            <person name="Gilmore M."/>
            <person name="Abouelleil A."/>
            <person name="Cao P."/>
            <person name="Chapman S."/>
            <person name="Cusick C."/>
            <person name="Shea T."/>
            <person name="Young S."/>
            <person name="Neafsey D."/>
            <person name="Nusbaum C."/>
            <person name="Birren B."/>
        </authorList>
    </citation>
    <scope>NUCLEOTIDE SEQUENCE [LARGE SCALE GENOMIC DNA]</scope>
    <source>
        <strain evidence="1 2">6F2_DIV0138</strain>
    </source>
</reference>
<sequence length="109" mass="13223">MKNQKERQFRREIRLRIGKILDSFRENGVLSQEKEKELHYLRSLLEEKRISEEVGLPFAFNLDSFTLEDYSMLREKGYTVDQIQAMCGVRRKRFDDWRKEHNVYGKDCC</sequence>
<dbReference type="AlphaFoldDB" id="A0AB73P0U3"/>
<organism evidence="1 2">
    <name type="scientific">Enterococcus faecium</name>
    <name type="common">Streptococcus faecium</name>
    <dbReference type="NCBI Taxonomy" id="1352"/>
    <lineage>
        <taxon>Bacteria</taxon>
        <taxon>Bacillati</taxon>
        <taxon>Bacillota</taxon>
        <taxon>Bacilli</taxon>
        <taxon>Lactobacillales</taxon>
        <taxon>Enterococcaceae</taxon>
        <taxon>Enterococcus</taxon>
    </lineage>
</organism>
<evidence type="ECO:0008006" key="3">
    <source>
        <dbReference type="Google" id="ProtNLM"/>
    </source>
</evidence>
<dbReference type="RefSeq" id="WP_143351973.1">
    <property type="nucleotide sequence ID" value="NZ_NGLB01000004.1"/>
</dbReference>
<gene>
    <name evidence="1" type="ORF">A5804_002815</name>
</gene>
<comment type="caution">
    <text evidence="1">The sequence shown here is derived from an EMBL/GenBank/DDBJ whole genome shotgun (WGS) entry which is preliminary data.</text>
</comment>